<keyword evidence="3" id="KW-0479">Metal-binding</keyword>
<dbReference type="PANTHER" id="PTHR32439">
    <property type="entry name" value="FERREDOXIN--NITRITE REDUCTASE, CHLOROPLASTIC"/>
    <property type="match status" value="1"/>
</dbReference>
<feature type="domain" description="Nitrite/sulphite reductase 4Fe-4S" evidence="7">
    <location>
        <begin position="144"/>
        <end position="303"/>
    </location>
</feature>
<dbReference type="SUPFAM" id="SSF55124">
    <property type="entry name" value="Nitrite/Sulfite reductase N-terminal domain-like"/>
    <property type="match status" value="2"/>
</dbReference>
<evidence type="ECO:0000256" key="6">
    <source>
        <dbReference type="ARBA" id="ARBA00023014"/>
    </source>
</evidence>
<protein>
    <recommendedName>
        <fullName evidence="10">Nitrite/sulfite reductase</fullName>
    </recommendedName>
</protein>
<sequence length="624" mass="68942">VTSSTGGAQTETQEQIHKQSMALAPSATGIIPFMDDEIVRLEEESQKFQNGELDNTEFTPFRLRQGVYGQRQADVQMIRVKLPGGIVTADGLDMFGEITERFAPLQRGHITTRENIQIHHIPLDQCPEILRMLGTVGLSTREACGNTVRNVISSPGAGICPDEVFDPTPYLAAYVRFGVRHPITQGFPRKFKTAFTGCDSHDTVAAAIQDLTFVSQTREVDGVTQRGFRVFVGGGTSIMPRLAKPFYDFLPEEDYLRVTLAIWTVFNNAVMLRKNRMMARLKVLIDRIGLDAFREQVDEELEKIGPIDPKPLMEAEEIQRETPPALDHLSFDALQLDGSSTNGSHGDEEFNHWTETNVSAQKQEGYYLVYVKVTRGDITTAQFHGLADIVRRFTGGRARTNQEQNLALRWVPGQSLKEVWQALKAIGLGDSDVHTIADVVSCPGTDSCKLGITSSMGLSKAVTEEIAGWNGLMEDEGVRKIRVKISGCPNGCGLHHIANIGFHGAAVKGPDGEQIPAYELFLGGNYGDNRVEDSSIGTRIPKVKVPAKAVPGVIKEITTYYKENRQNQESFNKFLERVGIDQLTAVAAQAQSIAASTEVGSDLYFDWERTNIYKLERGEGECMV</sequence>
<dbReference type="InterPro" id="IPR006066">
    <property type="entry name" value="NO2/SO3_Rdtase_FeS/sirohaem_BS"/>
</dbReference>
<feature type="non-terminal residue" evidence="9">
    <location>
        <position position="1"/>
    </location>
</feature>
<dbReference type="InterPro" id="IPR045854">
    <property type="entry name" value="NO2/SO3_Rdtase_4Fe4S_sf"/>
</dbReference>
<dbReference type="PANTHER" id="PTHR32439:SF9">
    <property type="entry name" value="BLR3264 PROTEIN"/>
    <property type="match status" value="1"/>
</dbReference>
<dbReference type="SUPFAM" id="SSF56014">
    <property type="entry name" value="Nitrite and sulphite reductase 4Fe-4S domain-like"/>
    <property type="match status" value="2"/>
</dbReference>
<proteinExistence type="predicted"/>
<evidence type="ECO:0000256" key="1">
    <source>
        <dbReference type="ARBA" id="ARBA00022485"/>
    </source>
</evidence>
<dbReference type="Pfam" id="PF03460">
    <property type="entry name" value="NIR_SIR_ferr"/>
    <property type="match status" value="2"/>
</dbReference>
<feature type="domain" description="Nitrite/sulphite reductase 4Fe-4S" evidence="7">
    <location>
        <begin position="436"/>
        <end position="587"/>
    </location>
</feature>
<keyword evidence="1" id="KW-0004">4Fe-4S</keyword>
<evidence type="ECO:0000259" key="8">
    <source>
        <dbReference type="Pfam" id="PF03460"/>
    </source>
</evidence>
<reference evidence="9" key="1">
    <citation type="submission" date="2018-05" db="EMBL/GenBank/DDBJ databases">
        <authorList>
            <person name="Lanie J.A."/>
            <person name="Ng W.-L."/>
            <person name="Kazmierczak K.M."/>
            <person name="Andrzejewski T.M."/>
            <person name="Davidsen T.M."/>
            <person name="Wayne K.J."/>
            <person name="Tettelin H."/>
            <person name="Glass J.I."/>
            <person name="Rusch D."/>
            <person name="Podicherti R."/>
            <person name="Tsui H.-C.T."/>
            <person name="Winkler M.E."/>
        </authorList>
    </citation>
    <scope>NUCLEOTIDE SEQUENCE</scope>
</reference>
<dbReference type="InterPro" id="IPR036136">
    <property type="entry name" value="Nit/Sulf_reduc_fer-like_dom_sf"/>
</dbReference>
<dbReference type="InterPro" id="IPR005117">
    <property type="entry name" value="NiRdtase/SiRdtase_haem-b_fer"/>
</dbReference>
<evidence type="ECO:0000259" key="7">
    <source>
        <dbReference type="Pfam" id="PF01077"/>
    </source>
</evidence>
<gene>
    <name evidence="9" type="ORF">METZ01_LOCUS96768</name>
</gene>
<dbReference type="GO" id="GO:0046872">
    <property type="term" value="F:metal ion binding"/>
    <property type="evidence" value="ECO:0007669"/>
    <property type="project" value="UniProtKB-KW"/>
</dbReference>
<evidence type="ECO:0000256" key="4">
    <source>
        <dbReference type="ARBA" id="ARBA00023002"/>
    </source>
</evidence>
<feature type="domain" description="Nitrite/Sulfite reductase ferredoxin-like" evidence="8">
    <location>
        <begin position="360"/>
        <end position="425"/>
    </location>
</feature>
<evidence type="ECO:0000313" key="9">
    <source>
        <dbReference type="EMBL" id="SVA43914.1"/>
    </source>
</evidence>
<dbReference type="AlphaFoldDB" id="A0A381VUG2"/>
<dbReference type="EMBL" id="UINC01009815">
    <property type="protein sequence ID" value="SVA43914.1"/>
    <property type="molecule type" value="Genomic_DNA"/>
</dbReference>
<keyword evidence="6" id="KW-0411">Iron-sulfur</keyword>
<dbReference type="GO" id="GO:0020037">
    <property type="term" value="F:heme binding"/>
    <property type="evidence" value="ECO:0007669"/>
    <property type="project" value="InterPro"/>
</dbReference>
<keyword evidence="2" id="KW-0349">Heme</keyword>
<feature type="domain" description="Nitrite/Sulfite reductase ferredoxin-like" evidence="8">
    <location>
        <begin position="68"/>
        <end position="133"/>
    </location>
</feature>
<dbReference type="Gene3D" id="3.30.413.10">
    <property type="entry name" value="Sulfite Reductase Hemoprotein, domain 1"/>
    <property type="match status" value="2"/>
</dbReference>
<dbReference type="GO" id="GO:0051539">
    <property type="term" value="F:4 iron, 4 sulfur cluster binding"/>
    <property type="evidence" value="ECO:0007669"/>
    <property type="project" value="UniProtKB-KW"/>
</dbReference>
<dbReference type="InterPro" id="IPR051329">
    <property type="entry name" value="NIR_SIR_4Fe-4S"/>
</dbReference>
<evidence type="ECO:0000256" key="2">
    <source>
        <dbReference type="ARBA" id="ARBA00022617"/>
    </source>
</evidence>
<name>A0A381VUG2_9ZZZZ</name>
<accession>A0A381VUG2</accession>
<dbReference type="InterPro" id="IPR006067">
    <property type="entry name" value="NO2/SO3_Rdtase_4Fe4S_dom"/>
</dbReference>
<dbReference type="PRINTS" id="PR00397">
    <property type="entry name" value="SIROHAEM"/>
</dbReference>
<dbReference type="Pfam" id="PF01077">
    <property type="entry name" value="NIR_SIR"/>
    <property type="match status" value="2"/>
</dbReference>
<evidence type="ECO:0000256" key="5">
    <source>
        <dbReference type="ARBA" id="ARBA00023004"/>
    </source>
</evidence>
<keyword evidence="4" id="KW-0560">Oxidoreductase</keyword>
<keyword evidence="5" id="KW-0408">Iron</keyword>
<evidence type="ECO:0008006" key="10">
    <source>
        <dbReference type="Google" id="ProtNLM"/>
    </source>
</evidence>
<organism evidence="9">
    <name type="scientific">marine metagenome</name>
    <dbReference type="NCBI Taxonomy" id="408172"/>
    <lineage>
        <taxon>unclassified sequences</taxon>
        <taxon>metagenomes</taxon>
        <taxon>ecological metagenomes</taxon>
    </lineage>
</organism>
<dbReference type="Gene3D" id="3.90.480.10">
    <property type="entry name" value="Sulfite Reductase Hemoprotein,Domain 2"/>
    <property type="match status" value="1"/>
</dbReference>
<evidence type="ECO:0000256" key="3">
    <source>
        <dbReference type="ARBA" id="ARBA00022723"/>
    </source>
</evidence>
<dbReference type="GO" id="GO:0016491">
    <property type="term" value="F:oxidoreductase activity"/>
    <property type="evidence" value="ECO:0007669"/>
    <property type="project" value="UniProtKB-KW"/>
</dbReference>